<dbReference type="InterPro" id="IPR027039">
    <property type="entry name" value="Crtac1"/>
</dbReference>
<name>A0ABU2YFX4_9FLAO</name>
<evidence type="ECO:0000256" key="1">
    <source>
        <dbReference type="ARBA" id="ARBA00022729"/>
    </source>
</evidence>
<sequence>MYQKLISFKLNTVSLFCICICIFNAKAQENKAVTSIIQEIYNLEKDKDPKCYATANRLEDFMYGIPLTDEARNAKIDIQKELIFYLKNEASKIARKEGSSSIKASQLTEVLNKIASFSIDSYGNYNYHLTTGNVRITKKDFAQYSSVSYGFRSLLSVEQDLLYIPENNLLDFNKDALKKANEFTNLLTLVVLKVSDLKARKTNQSKITKDLLRDSWVLILSESENIETIKNKKYVLEPKKALIVSEKNKVLKDIINQKIASYKKYNKLTESVFLRNLQVYFARQKWPTDHTVSNELRSYYLESLISFTSTLIEESNKEAKKRNQLIIRNPDVEKSLYKLLPATTNNFEDVTFFPNNASKKITIESYDLDAFRDSGFHWRILGYSLDDLSKKSINSIDPNAAELLVEGIAQMGVLVLRLAGKNSHHLEKSKLDKEDITAGFKEIQSLIDSYGSFSAKTSTTEISSAISLKTTKNSFRDITKNTNVLFEHKSSDWLNRHIRSYTVATNEGKIKLAIPPAFGGSGVACEDINNDGIIDILLLSGFGNKLFYGNKKRSFTLSPNNEILNIWNDTLQSYGEPRQPIIADFNNDGLQDIFISYVNDSHKILQNIDGDNFKDVTIQANLGGKGYVGGPATAFDYNNDGLLDIYIGYFGNYIKGDLPNLSRDSQNGSINRLFKNKGDFIFEEVQLSGTIATNSGWTQALGHSDINQDGLQDIIVGNDFGVNKYYLNSKEGVFKEVSSELGTDKPSYTMNVGIADLNKDLYPDFYISNIVVMQKDEKYVSPNAETTMKFDPKKMVNIRTVEANDLFISNAENDLLKNYELSTNIGDGYSATGWSWDADFFDFDNDGDEDLYCLNGMNDFSVYSTENPFYFERSTASNAIIYAESNREKNVFFVNENGKLLNKAKEYNLDLNSNARSASYFDFDSDGDLDILINNYHEKAVFLENINKSNNNWIKIKLIGDPRQKINRDAIGSSIILNSDTHKNLWREIHSTTGYLSVHPKEQHFGLGQDQKTDAIIKWSNGEVVIIKNLKSNASYTIIYPNTIKER</sequence>
<comment type="caution">
    <text evidence="4">The sequence shown here is derived from an EMBL/GenBank/DDBJ whole genome shotgun (WGS) entry which is preliminary data.</text>
</comment>
<dbReference type="Proteomes" id="UP001254488">
    <property type="component" value="Unassembled WGS sequence"/>
</dbReference>
<dbReference type="RefSeq" id="WP_311333878.1">
    <property type="nucleotide sequence ID" value="NZ_JAVRHZ010000009.1"/>
</dbReference>
<keyword evidence="5" id="KW-1185">Reference proteome</keyword>
<dbReference type="Pfam" id="PF13517">
    <property type="entry name" value="FG-GAP_3"/>
    <property type="match status" value="2"/>
</dbReference>
<gene>
    <name evidence="4" type="ORF">RM538_13015</name>
</gene>
<organism evidence="4 5">
    <name type="scientific">Patiriisocius hiemis</name>
    <dbReference type="NCBI Taxonomy" id="3075604"/>
    <lineage>
        <taxon>Bacteria</taxon>
        <taxon>Pseudomonadati</taxon>
        <taxon>Bacteroidota</taxon>
        <taxon>Flavobacteriia</taxon>
        <taxon>Flavobacteriales</taxon>
        <taxon>Flavobacteriaceae</taxon>
        <taxon>Patiriisocius</taxon>
    </lineage>
</organism>
<feature type="domain" description="ASPIC/UnbV" evidence="3">
    <location>
        <begin position="970"/>
        <end position="1037"/>
    </location>
</feature>
<dbReference type="EMBL" id="JAVRHZ010000009">
    <property type="protein sequence ID" value="MDT0556932.1"/>
    <property type="molecule type" value="Genomic_DNA"/>
</dbReference>
<evidence type="ECO:0000313" key="5">
    <source>
        <dbReference type="Proteomes" id="UP001254488"/>
    </source>
</evidence>
<feature type="chain" id="PRO_5046314899" evidence="2">
    <location>
        <begin position="28"/>
        <end position="1047"/>
    </location>
</feature>
<dbReference type="InterPro" id="IPR013517">
    <property type="entry name" value="FG-GAP"/>
</dbReference>
<dbReference type="Gene3D" id="2.130.10.130">
    <property type="entry name" value="Integrin alpha, N-terminal"/>
    <property type="match status" value="1"/>
</dbReference>
<dbReference type="PANTHER" id="PTHR16026">
    <property type="entry name" value="CARTILAGE ACIDIC PROTEIN 1"/>
    <property type="match status" value="1"/>
</dbReference>
<dbReference type="InterPro" id="IPR011519">
    <property type="entry name" value="UnbV_ASPIC"/>
</dbReference>
<protein>
    <submittedName>
        <fullName evidence="4">CRTAC1 family protein</fullName>
    </submittedName>
</protein>
<reference evidence="4 5" key="1">
    <citation type="submission" date="2023-09" db="EMBL/GenBank/DDBJ databases">
        <authorList>
            <person name="Rey-Velasco X."/>
        </authorList>
    </citation>
    <scope>NUCLEOTIDE SEQUENCE [LARGE SCALE GENOMIC DNA]</scope>
    <source>
        <strain evidence="4 5">W242</strain>
    </source>
</reference>
<evidence type="ECO:0000313" key="4">
    <source>
        <dbReference type="EMBL" id="MDT0556932.1"/>
    </source>
</evidence>
<evidence type="ECO:0000259" key="3">
    <source>
        <dbReference type="Pfam" id="PF07593"/>
    </source>
</evidence>
<dbReference type="InterPro" id="IPR028994">
    <property type="entry name" value="Integrin_alpha_N"/>
</dbReference>
<dbReference type="PANTHER" id="PTHR16026:SF0">
    <property type="entry name" value="CARTILAGE ACIDIC PROTEIN 1"/>
    <property type="match status" value="1"/>
</dbReference>
<dbReference type="Pfam" id="PF07593">
    <property type="entry name" value="UnbV_ASPIC"/>
    <property type="match status" value="1"/>
</dbReference>
<dbReference type="SUPFAM" id="SSF69318">
    <property type="entry name" value="Integrin alpha N-terminal domain"/>
    <property type="match status" value="1"/>
</dbReference>
<proteinExistence type="predicted"/>
<feature type="signal peptide" evidence="2">
    <location>
        <begin position="1"/>
        <end position="27"/>
    </location>
</feature>
<keyword evidence="1 2" id="KW-0732">Signal</keyword>
<accession>A0ABU2YFX4</accession>
<evidence type="ECO:0000256" key="2">
    <source>
        <dbReference type="SAM" id="SignalP"/>
    </source>
</evidence>